<accession>A0ABU6Z5P8</accession>
<evidence type="ECO:0000313" key="1">
    <source>
        <dbReference type="EMBL" id="MED6216573.1"/>
    </source>
</evidence>
<dbReference type="EMBL" id="JASCZI010271880">
    <property type="protein sequence ID" value="MED6216573.1"/>
    <property type="molecule type" value="Genomic_DNA"/>
</dbReference>
<reference evidence="1 2" key="1">
    <citation type="journal article" date="2023" name="Plants (Basel)">
        <title>Bridging the Gap: Combining Genomics and Transcriptomics Approaches to Understand Stylosanthes scabra, an Orphan Legume from the Brazilian Caatinga.</title>
        <authorList>
            <person name="Ferreira-Neto J.R.C."/>
            <person name="da Silva M.D."/>
            <person name="Binneck E."/>
            <person name="de Melo N.F."/>
            <person name="da Silva R.H."/>
            <person name="de Melo A.L.T.M."/>
            <person name="Pandolfi V."/>
            <person name="Bustamante F.O."/>
            <person name="Brasileiro-Vidal A.C."/>
            <person name="Benko-Iseppon A.M."/>
        </authorList>
    </citation>
    <scope>NUCLEOTIDE SEQUENCE [LARGE SCALE GENOMIC DNA]</scope>
    <source>
        <tissue evidence="1">Leaves</tissue>
    </source>
</reference>
<gene>
    <name evidence="1" type="ORF">PIB30_008867</name>
</gene>
<evidence type="ECO:0000313" key="2">
    <source>
        <dbReference type="Proteomes" id="UP001341840"/>
    </source>
</evidence>
<protein>
    <submittedName>
        <fullName evidence="1">Uncharacterized protein</fullName>
    </submittedName>
</protein>
<organism evidence="1 2">
    <name type="scientific">Stylosanthes scabra</name>
    <dbReference type="NCBI Taxonomy" id="79078"/>
    <lineage>
        <taxon>Eukaryota</taxon>
        <taxon>Viridiplantae</taxon>
        <taxon>Streptophyta</taxon>
        <taxon>Embryophyta</taxon>
        <taxon>Tracheophyta</taxon>
        <taxon>Spermatophyta</taxon>
        <taxon>Magnoliopsida</taxon>
        <taxon>eudicotyledons</taxon>
        <taxon>Gunneridae</taxon>
        <taxon>Pentapetalae</taxon>
        <taxon>rosids</taxon>
        <taxon>fabids</taxon>
        <taxon>Fabales</taxon>
        <taxon>Fabaceae</taxon>
        <taxon>Papilionoideae</taxon>
        <taxon>50 kb inversion clade</taxon>
        <taxon>dalbergioids sensu lato</taxon>
        <taxon>Dalbergieae</taxon>
        <taxon>Pterocarpus clade</taxon>
        <taxon>Stylosanthes</taxon>
    </lineage>
</organism>
<comment type="caution">
    <text evidence="1">The sequence shown here is derived from an EMBL/GenBank/DDBJ whole genome shotgun (WGS) entry which is preliminary data.</text>
</comment>
<sequence length="221" mass="24918">MATVPLAAGNRCHIRRNPSSELIELRACVEAQNAAAGIVCVWSTESFVCDRIIKSDRWLLCKGRIAEQGFEYAICVVYGAHHKEEKFAFWEELTQTRELIDVPILLGVGGVPGTGGFGLVREKIYLGPKSFRMLDAWLTHGGFKEVVKDEWVKFGNLACHDKLILLKDPIRCWNKEKFGAIDLKIAEIEKEIQKVDEETEKGTTNECIMARGRALRILAER</sequence>
<dbReference type="Proteomes" id="UP001341840">
    <property type="component" value="Unassembled WGS sequence"/>
</dbReference>
<name>A0ABU6Z5P8_9FABA</name>
<keyword evidence="2" id="KW-1185">Reference proteome</keyword>
<proteinExistence type="predicted"/>